<accession>A0A0E9PWJ9</accession>
<proteinExistence type="predicted"/>
<name>A0A0E9PWJ9_ANGAN</name>
<organism evidence="1">
    <name type="scientific">Anguilla anguilla</name>
    <name type="common">European freshwater eel</name>
    <name type="synonym">Muraena anguilla</name>
    <dbReference type="NCBI Taxonomy" id="7936"/>
    <lineage>
        <taxon>Eukaryota</taxon>
        <taxon>Metazoa</taxon>
        <taxon>Chordata</taxon>
        <taxon>Craniata</taxon>
        <taxon>Vertebrata</taxon>
        <taxon>Euteleostomi</taxon>
        <taxon>Actinopterygii</taxon>
        <taxon>Neopterygii</taxon>
        <taxon>Teleostei</taxon>
        <taxon>Anguilliformes</taxon>
        <taxon>Anguillidae</taxon>
        <taxon>Anguilla</taxon>
    </lineage>
</organism>
<dbReference type="AlphaFoldDB" id="A0A0E9PWJ9"/>
<reference evidence="1" key="1">
    <citation type="submission" date="2014-11" db="EMBL/GenBank/DDBJ databases">
        <authorList>
            <person name="Amaro Gonzalez C."/>
        </authorList>
    </citation>
    <scope>NUCLEOTIDE SEQUENCE</scope>
</reference>
<protein>
    <submittedName>
        <fullName evidence="1">Uncharacterized protein</fullName>
    </submittedName>
</protein>
<reference evidence="1" key="2">
    <citation type="journal article" date="2015" name="Fish Shellfish Immunol.">
        <title>Early steps in the European eel (Anguilla anguilla)-Vibrio vulnificus interaction in the gills: Role of the RtxA13 toxin.</title>
        <authorList>
            <person name="Callol A."/>
            <person name="Pajuelo D."/>
            <person name="Ebbesson L."/>
            <person name="Teles M."/>
            <person name="MacKenzie S."/>
            <person name="Amaro C."/>
        </authorList>
    </citation>
    <scope>NUCLEOTIDE SEQUENCE</scope>
</reference>
<evidence type="ECO:0000313" key="1">
    <source>
        <dbReference type="EMBL" id="JAH08667.1"/>
    </source>
</evidence>
<sequence>MMQWQVEIAVDLIVATSTKPALPLAKMEDKTHGNPLFDWRPRNGRSA</sequence>
<dbReference type="EMBL" id="GBXM01099910">
    <property type="protein sequence ID" value="JAH08667.1"/>
    <property type="molecule type" value="Transcribed_RNA"/>
</dbReference>